<dbReference type="SMART" id="SM00327">
    <property type="entry name" value="VWA"/>
    <property type="match status" value="1"/>
</dbReference>
<dbReference type="InterPro" id="IPR036465">
    <property type="entry name" value="vWFA_dom_sf"/>
</dbReference>
<dbReference type="SMART" id="SM00609">
    <property type="entry name" value="VIT"/>
    <property type="match status" value="1"/>
</dbReference>
<feature type="domain" description="VWFA" evidence="2">
    <location>
        <begin position="270"/>
        <end position="444"/>
    </location>
</feature>
<dbReference type="Proteomes" id="UP000885931">
    <property type="component" value="Unassembled WGS sequence"/>
</dbReference>
<feature type="chain" id="PRO_5028483395" evidence="1">
    <location>
        <begin position="18"/>
        <end position="688"/>
    </location>
</feature>
<dbReference type="InterPro" id="IPR002035">
    <property type="entry name" value="VWF_A"/>
</dbReference>
<dbReference type="Pfam" id="PF13768">
    <property type="entry name" value="VWA_3"/>
    <property type="match status" value="1"/>
</dbReference>
<dbReference type="InterPro" id="IPR050934">
    <property type="entry name" value="ITIH"/>
</dbReference>
<evidence type="ECO:0000259" key="3">
    <source>
        <dbReference type="PROSITE" id="PS51468"/>
    </source>
</evidence>
<comment type="caution">
    <text evidence="4">The sequence shown here is derived from an EMBL/GenBank/DDBJ whole genome shotgun (WGS) entry which is preliminary data.</text>
</comment>
<dbReference type="PANTHER" id="PTHR10338:SF108">
    <property type="entry name" value="INTER-ALPHA-TRYPSIN INHIBITOR HEAVY CHAIN H4-LIKE PROTEIN"/>
    <property type="match status" value="1"/>
</dbReference>
<dbReference type="Gene3D" id="3.40.50.410">
    <property type="entry name" value="von Willebrand factor, type A domain"/>
    <property type="match status" value="1"/>
</dbReference>
<dbReference type="SUPFAM" id="SSF53300">
    <property type="entry name" value="vWA-like"/>
    <property type="match status" value="1"/>
</dbReference>
<dbReference type="PANTHER" id="PTHR10338">
    <property type="entry name" value="INTER-ALPHA-TRYPSIN INHIBITOR HEAVY CHAIN FAMILY MEMBER"/>
    <property type="match status" value="1"/>
</dbReference>
<dbReference type="EMBL" id="DRBW01000016">
    <property type="protein sequence ID" value="HDM89650.1"/>
    <property type="molecule type" value="Genomic_DNA"/>
</dbReference>
<feature type="signal peptide" evidence="1">
    <location>
        <begin position="1"/>
        <end position="17"/>
    </location>
</feature>
<reference evidence="4" key="1">
    <citation type="journal article" date="2020" name="mSystems">
        <title>Genome- and Community-Level Interaction Insights into Carbon Utilization and Element Cycling Functions of Hydrothermarchaeota in Hydrothermal Sediment.</title>
        <authorList>
            <person name="Zhou Z."/>
            <person name="Liu Y."/>
            <person name="Xu W."/>
            <person name="Pan J."/>
            <person name="Luo Z.H."/>
            <person name="Li M."/>
        </authorList>
    </citation>
    <scope>NUCLEOTIDE SEQUENCE [LARGE SCALE GENOMIC DNA]</scope>
    <source>
        <strain evidence="4">HyVt-237</strain>
    </source>
</reference>
<gene>
    <name evidence="4" type="ORF">ENG67_00390</name>
</gene>
<accession>A0A7C1BAT9</accession>
<evidence type="ECO:0000256" key="1">
    <source>
        <dbReference type="SAM" id="SignalP"/>
    </source>
</evidence>
<feature type="domain" description="VIT" evidence="3">
    <location>
        <begin position="23"/>
        <end position="151"/>
    </location>
</feature>
<dbReference type="PROSITE" id="PS50234">
    <property type="entry name" value="VWFA"/>
    <property type="match status" value="1"/>
</dbReference>
<dbReference type="Pfam" id="PF08487">
    <property type="entry name" value="VIT"/>
    <property type="match status" value="1"/>
</dbReference>
<dbReference type="InterPro" id="IPR013694">
    <property type="entry name" value="VIT"/>
</dbReference>
<dbReference type="PROSITE" id="PS51468">
    <property type="entry name" value="VIT"/>
    <property type="match status" value="1"/>
</dbReference>
<proteinExistence type="predicted"/>
<organism evidence="4">
    <name type="scientific">candidate division WOR-3 bacterium</name>
    <dbReference type="NCBI Taxonomy" id="2052148"/>
    <lineage>
        <taxon>Bacteria</taxon>
        <taxon>Bacteria division WOR-3</taxon>
    </lineage>
</organism>
<protein>
    <submittedName>
        <fullName evidence="4">VWA domain-containing protein</fullName>
    </submittedName>
</protein>
<evidence type="ECO:0000259" key="2">
    <source>
        <dbReference type="PROSITE" id="PS50234"/>
    </source>
</evidence>
<sequence>MKKTLALLTILSPLLFADGIIIPPHPPVGPSPRPIYLNVKYHHVFIKIRENVAQVSVDQVFTNPYTYELEGEYLFPVPRDASISEFSIFVGDKEIKGEVLGKEEARQVYNELVRKRRDPALLEYYDQDLIRAKIFPIQPQGDVRVRLQYECVLEREGGLYAFTYPLKPEALTRDPMKELSLEVLIEARNPIKTVYSPTHDLEINVSGKTAHLSYEAQNIRPREDFRLFYSESGEELGMDLLTYRKGKEGYFLVTITPGAKPEGIEPLPKDIVFLLDVSGSMLGQKIEQARKALRYFVRSLSPADRFDILVFSSDVRKFSPELIHADSVHRARALSFIDSLKARGGTNIDDALREALTLREGGDRPFYVVFLTDGRPTVGTTMPGRIVEDVKENLGNARLFVFGIGYDVNTLLLDALAAMSRSEPEYVEPDEDLEVVLTNFYDKIQFPALTDLVLDFDGLDVEKVYPVNLPDLFYGSQVLVSGIYRKPGKFTLVLRGKERGRERVIEREFEFPDEATDLDFLPRVWARRWVGYLLSEIRLKGETKELVDEVTELGKKYGIITPYTSFLVKEAPGEVSEYMKRNVLGAETGKRAFKLARTLSEIRASASVSGELEEKLDLKRVLDKVFVFRDSFYVDTDYREGMKLEEIETGSQDYFRFIEEHPEWAPYLSVGDKVIVVLGGRAYRFTSK</sequence>
<name>A0A7C1BAT9_UNCW3</name>
<evidence type="ECO:0000313" key="4">
    <source>
        <dbReference type="EMBL" id="HDM89650.1"/>
    </source>
</evidence>
<keyword evidence="1" id="KW-0732">Signal</keyword>
<dbReference type="AlphaFoldDB" id="A0A7C1BAT9"/>